<accession>A0AA42BTT1</accession>
<keyword evidence="2" id="KW-0560">Oxidoreductase</keyword>
<dbReference type="InterPro" id="IPR036291">
    <property type="entry name" value="NAD(P)-bd_dom_sf"/>
</dbReference>
<dbReference type="InterPro" id="IPR002347">
    <property type="entry name" value="SDR_fam"/>
</dbReference>
<dbReference type="InterPro" id="IPR057326">
    <property type="entry name" value="KR_dom"/>
</dbReference>
<dbReference type="AlphaFoldDB" id="A0AA42BTT1"/>
<dbReference type="Pfam" id="PF13561">
    <property type="entry name" value="adh_short_C2"/>
    <property type="match status" value="1"/>
</dbReference>
<name>A0AA42BTT1_9MICO</name>
<sequence>MSPKTILVTGAAGAIGRASVGELARRGFGIVVADLNLEACRAVARHITSGGGIARAVELDVTDADSIDAAVAATVELGEFNGVVNCAGVVHLGGIADVSHEIWTRVTSINLTGTFAVCRAAVPHLAAPGGTIVNVASTSGRTASTLTSPAYVASKAGVIGLTMTLAKELAPRGIRVNAVAPGIIDTAMVDSLGADRQDDLIEGIPFGRKGTAKEVASTIAFLATGDSSYVTGQTIAVNGGTFIS</sequence>
<evidence type="ECO:0000256" key="2">
    <source>
        <dbReference type="ARBA" id="ARBA00023002"/>
    </source>
</evidence>
<keyword evidence="5" id="KW-1185">Reference proteome</keyword>
<feature type="domain" description="Ketoreductase" evidence="3">
    <location>
        <begin position="4"/>
        <end position="186"/>
    </location>
</feature>
<proteinExistence type="inferred from homology"/>
<comment type="caution">
    <text evidence="4">The sequence shown here is derived from an EMBL/GenBank/DDBJ whole genome shotgun (WGS) entry which is preliminary data.</text>
</comment>
<gene>
    <name evidence="4" type="ORF">N1028_01960</name>
</gene>
<dbReference type="PANTHER" id="PTHR42760:SF133">
    <property type="entry name" value="3-OXOACYL-[ACYL-CARRIER-PROTEIN] REDUCTASE"/>
    <property type="match status" value="1"/>
</dbReference>
<dbReference type="Gene3D" id="3.40.50.720">
    <property type="entry name" value="NAD(P)-binding Rossmann-like Domain"/>
    <property type="match status" value="1"/>
</dbReference>
<dbReference type="SUPFAM" id="SSF51735">
    <property type="entry name" value="NAD(P)-binding Rossmann-fold domains"/>
    <property type="match status" value="1"/>
</dbReference>
<dbReference type="RefSeq" id="WP_259525082.1">
    <property type="nucleotide sequence ID" value="NZ_JANLCK010000001.1"/>
</dbReference>
<dbReference type="SMART" id="SM00822">
    <property type="entry name" value="PKS_KR"/>
    <property type="match status" value="1"/>
</dbReference>
<evidence type="ECO:0000256" key="1">
    <source>
        <dbReference type="ARBA" id="ARBA00006484"/>
    </source>
</evidence>
<dbReference type="GO" id="GO:0048038">
    <property type="term" value="F:quinone binding"/>
    <property type="evidence" value="ECO:0007669"/>
    <property type="project" value="TreeGrafter"/>
</dbReference>
<dbReference type="FunFam" id="3.40.50.720:FF:000173">
    <property type="entry name" value="3-oxoacyl-[acyl-carrier protein] reductase"/>
    <property type="match status" value="1"/>
</dbReference>
<dbReference type="GO" id="GO:0016616">
    <property type="term" value="F:oxidoreductase activity, acting on the CH-OH group of donors, NAD or NADP as acceptor"/>
    <property type="evidence" value="ECO:0007669"/>
    <property type="project" value="TreeGrafter"/>
</dbReference>
<comment type="similarity">
    <text evidence="1">Belongs to the short-chain dehydrogenases/reductases (SDR) family.</text>
</comment>
<evidence type="ECO:0000313" key="4">
    <source>
        <dbReference type="EMBL" id="MCS5724654.1"/>
    </source>
</evidence>
<dbReference type="EMBL" id="JANLCK010000001">
    <property type="protein sequence ID" value="MCS5724654.1"/>
    <property type="molecule type" value="Genomic_DNA"/>
</dbReference>
<dbReference type="Proteomes" id="UP001165587">
    <property type="component" value="Unassembled WGS sequence"/>
</dbReference>
<dbReference type="GO" id="GO:0006633">
    <property type="term" value="P:fatty acid biosynthetic process"/>
    <property type="evidence" value="ECO:0007669"/>
    <property type="project" value="TreeGrafter"/>
</dbReference>
<organism evidence="4 5">
    <name type="scientific">Herbiconiux oxytropis</name>
    <dbReference type="NCBI Taxonomy" id="2970915"/>
    <lineage>
        <taxon>Bacteria</taxon>
        <taxon>Bacillati</taxon>
        <taxon>Actinomycetota</taxon>
        <taxon>Actinomycetes</taxon>
        <taxon>Micrococcales</taxon>
        <taxon>Microbacteriaceae</taxon>
        <taxon>Herbiconiux</taxon>
    </lineage>
</organism>
<dbReference type="PANTHER" id="PTHR42760">
    <property type="entry name" value="SHORT-CHAIN DEHYDROGENASES/REDUCTASES FAMILY MEMBER"/>
    <property type="match status" value="1"/>
</dbReference>
<evidence type="ECO:0000313" key="5">
    <source>
        <dbReference type="Proteomes" id="UP001165587"/>
    </source>
</evidence>
<protein>
    <submittedName>
        <fullName evidence="4">SDR family oxidoreductase</fullName>
    </submittedName>
</protein>
<dbReference type="PRINTS" id="PR00080">
    <property type="entry name" value="SDRFAMILY"/>
</dbReference>
<dbReference type="PRINTS" id="PR00081">
    <property type="entry name" value="GDHRDH"/>
</dbReference>
<evidence type="ECO:0000259" key="3">
    <source>
        <dbReference type="SMART" id="SM00822"/>
    </source>
</evidence>
<reference evidence="4" key="1">
    <citation type="submission" date="2022-08" db="EMBL/GenBank/DDBJ databases">
        <authorList>
            <person name="Deng Y."/>
            <person name="Han X.-F."/>
            <person name="Zhang Y.-Q."/>
        </authorList>
    </citation>
    <scope>NUCLEOTIDE SEQUENCE</scope>
    <source>
        <strain evidence="4">CPCC 203407</strain>
    </source>
</reference>